<sequence>MAPSIAFQSQIYRPLPEMERADSIVDRISKAITLGMLRVGERLPTEADLSEKFGVAAATLRDALAELRDQGIVETRRGRNGGTFIVKQPTTSPDEMRVHLASVSIADIRDFGDEHVAVAAETVRLACERAEPHEVERLLELGRALVFTDTPEGRAQADSRFHIELAVTAQSPRLTSAEIRLQAESVQLLWAPLAHGFDSEQAAAEHLALVRAVSEDRPDDAQRLMRLHVRRAVHHLIDTKLALEYSAAMPSDDLDE</sequence>
<dbReference type="KEGG" id="spue:AB5L97_17135"/>
<dbReference type="AlphaFoldDB" id="A0AB39L3Q4"/>
<dbReference type="InterPro" id="IPR008920">
    <property type="entry name" value="TF_FadR/GntR_C"/>
</dbReference>
<organism evidence="5">
    <name type="scientific">Sinomonas puerhi</name>
    <dbReference type="NCBI Taxonomy" id="3238584"/>
    <lineage>
        <taxon>Bacteria</taxon>
        <taxon>Bacillati</taxon>
        <taxon>Actinomycetota</taxon>
        <taxon>Actinomycetes</taxon>
        <taxon>Micrococcales</taxon>
        <taxon>Micrococcaceae</taxon>
        <taxon>Sinomonas</taxon>
    </lineage>
</organism>
<dbReference type="RefSeq" id="WP_369045567.1">
    <property type="nucleotide sequence ID" value="NZ_CP163302.1"/>
</dbReference>
<keyword evidence="3" id="KW-0804">Transcription</keyword>
<dbReference type="SUPFAM" id="SSF46785">
    <property type="entry name" value="Winged helix' DNA-binding domain"/>
    <property type="match status" value="1"/>
</dbReference>
<proteinExistence type="predicted"/>
<dbReference type="SMART" id="SM00895">
    <property type="entry name" value="FCD"/>
    <property type="match status" value="1"/>
</dbReference>
<dbReference type="Pfam" id="PF00392">
    <property type="entry name" value="GntR"/>
    <property type="match status" value="1"/>
</dbReference>
<keyword evidence="1" id="KW-0805">Transcription regulation</keyword>
<name>A0AB39L3Q4_9MICC</name>
<dbReference type="Gene3D" id="1.20.120.530">
    <property type="entry name" value="GntR ligand-binding domain-like"/>
    <property type="match status" value="1"/>
</dbReference>
<dbReference type="SMART" id="SM00345">
    <property type="entry name" value="HTH_GNTR"/>
    <property type="match status" value="1"/>
</dbReference>
<dbReference type="PRINTS" id="PR00035">
    <property type="entry name" value="HTHGNTR"/>
</dbReference>
<dbReference type="PROSITE" id="PS50949">
    <property type="entry name" value="HTH_GNTR"/>
    <property type="match status" value="1"/>
</dbReference>
<evidence type="ECO:0000256" key="1">
    <source>
        <dbReference type="ARBA" id="ARBA00023015"/>
    </source>
</evidence>
<dbReference type="CDD" id="cd07377">
    <property type="entry name" value="WHTH_GntR"/>
    <property type="match status" value="1"/>
</dbReference>
<reference evidence="5" key="1">
    <citation type="submission" date="2024-07" db="EMBL/GenBank/DDBJ databases">
        <authorList>
            <person name="fu j."/>
        </authorList>
    </citation>
    <scope>NUCLEOTIDE SEQUENCE</scope>
    <source>
        <strain evidence="5">P10A9</strain>
    </source>
</reference>
<evidence type="ECO:0000259" key="4">
    <source>
        <dbReference type="PROSITE" id="PS50949"/>
    </source>
</evidence>
<dbReference type="InterPro" id="IPR036390">
    <property type="entry name" value="WH_DNA-bd_sf"/>
</dbReference>
<dbReference type="PANTHER" id="PTHR43537">
    <property type="entry name" value="TRANSCRIPTIONAL REGULATOR, GNTR FAMILY"/>
    <property type="match status" value="1"/>
</dbReference>
<dbReference type="EMBL" id="CP163302">
    <property type="protein sequence ID" value="XDP44969.1"/>
    <property type="molecule type" value="Genomic_DNA"/>
</dbReference>
<protein>
    <submittedName>
        <fullName evidence="5">FadR/GntR family transcriptional regulator</fullName>
    </submittedName>
</protein>
<feature type="domain" description="HTH gntR-type" evidence="4">
    <location>
        <begin position="18"/>
        <end position="88"/>
    </location>
</feature>
<evidence type="ECO:0000256" key="3">
    <source>
        <dbReference type="ARBA" id="ARBA00023163"/>
    </source>
</evidence>
<dbReference type="GO" id="GO:0003700">
    <property type="term" value="F:DNA-binding transcription factor activity"/>
    <property type="evidence" value="ECO:0007669"/>
    <property type="project" value="InterPro"/>
</dbReference>
<keyword evidence="2" id="KW-0238">DNA-binding</keyword>
<dbReference type="InterPro" id="IPR011711">
    <property type="entry name" value="GntR_C"/>
</dbReference>
<gene>
    <name evidence="5" type="ORF">AB5L97_17135</name>
</gene>
<accession>A0AB39L3Q4</accession>
<evidence type="ECO:0000313" key="5">
    <source>
        <dbReference type="EMBL" id="XDP44969.1"/>
    </source>
</evidence>
<dbReference type="Pfam" id="PF07729">
    <property type="entry name" value="FCD"/>
    <property type="match status" value="1"/>
</dbReference>
<dbReference type="GO" id="GO:0003677">
    <property type="term" value="F:DNA binding"/>
    <property type="evidence" value="ECO:0007669"/>
    <property type="project" value="UniProtKB-KW"/>
</dbReference>
<dbReference type="InterPro" id="IPR000524">
    <property type="entry name" value="Tscrpt_reg_HTH_GntR"/>
</dbReference>
<evidence type="ECO:0000256" key="2">
    <source>
        <dbReference type="ARBA" id="ARBA00023125"/>
    </source>
</evidence>
<dbReference type="InterPro" id="IPR036388">
    <property type="entry name" value="WH-like_DNA-bd_sf"/>
</dbReference>
<dbReference type="Gene3D" id="1.10.10.10">
    <property type="entry name" value="Winged helix-like DNA-binding domain superfamily/Winged helix DNA-binding domain"/>
    <property type="match status" value="1"/>
</dbReference>
<dbReference type="SUPFAM" id="SSF48008">
    <property type="entry name" value="GntR ligand-binding domain-like"/>
    <property type="match status" value="1"/>
</dbReference>
<dbReference type="PANTHER" id="PTHR43537:SF24">
    <property type="entry name" value="GLUCONATE OPERON TRANSCRIPTIONAL REPRESSOR"/>
    <property type="match status" value="1"/>
</dbReference>